<evidence type="ECO:0000256" key="5">
    <source>
        <dbReference type="ARBA" id="ARBA00022833"/>
    </source>
</evidence>
<dbReference type="InterPro" id="IPR001841">
    <property type="entry name" value="Znf_RING"/>
</dbReference>
<organism evidence="11 12">
    <name type="scientific">Linderina pennispora</name>
    <dbReference type="NCBI Taxonomy" id="61395"/>
    <lineage>
        <taxon>Eukaryota</taxon>
        <taxon>Fungi</taxon>
        <taxon>Fungi incertae sedis</taxon>
        <taxon>Zoopagomycota</taxon>
        <taxon>Kickxellomycotina</taxon>
        <taxon>Kickxellomycetes</taxon>
        <taxon>Kickxellales</taxon>
        <taxon>Kickxellaceae</taxon>
        <taxon>Linderina</taxon>
    </lineage>
</organism>
<evidence type="ECO:0000256" key="4">
    <source>
        <dbReference type="ARBA" id="ARBA00022771"/>
    </source>
</evidence>
<dbReference type="SUPFAM" id="SSF57850">
    <property type="entry name" value="RING/U-box"/>
    <property type="match status" value="1"/>
</dbReference>
<evidence type="ECO:0000256" key="9">
    <source>
        <dbReference type="SAM" id="MobiDB-lite"/>
    </source>
</evidence>
<dbReference type="EMBL" id="MCFD01000009">
    <property type="protein sequence ID" value="ORX68703.1"/>
    <property type="molecule type" value="Genomic_DNA"/>
</dbReference>
<keyword evidence="2" id="KW-0812">Transmembrane</keyword>
<evidence type="ECO:0000259" key="10">
    <source>
        <dbReference type="PROSITE" id="PS50089"/>
    </source>
</evidence>
<feature type="compositionally biased region" description="Low complexity" evidence="9">
    <location>
        <begin position="98"/>
        <end position="109"/>
    </location>
</feature>
<protein>
    <recommendedName>
        <fullName evidence="10">RING-type domain-containing protein</fullName>
    </recommendedName>
</protein>
<name>A0A1Y1W584_9FUNG</name>
<dbReference type="OrthoDB" id="8062037at2759"/>
<dbReference type="GeneID" id="63804588"/>
<evidence type="ECO:0000256" key="1">
    <source>
        <dbReference type="ARBA" id="ARBA00004167"/>
    </source>
</evidence>
<evidence type="ECO:0000256" key="7">
    <source>
        <dbReference type="ARBA" id="ARBA00023136"/>
    </source>
</evidence>
<dbReference type="AlphaFoldDB" id="A0A1Y1W584"/>
<dbReference type="STRING" id="61395.A0A1Y1W584"/>
<feature type="region of interest" description="Disordered" evidence="9">
    <location>
        <begin position="15"/>
        <end position="43"/>
    </location>
</feature>
<keyword evidence="6" id="KW-1133">Transmembrane helix</keyword>
<accession>A0A1Y1W584</accession>
<feature type="region of interest" description="Disordered" evidence="9">
    <location>
        <begin position="91"/>
        <end position="136"/>
    </location>
</feature>
<comment type="subcellular location">
    <subcellularLocation>
        <location evidence="1">Membrane</location>
        <topology evidence="1">Single-pass membrane protein</topology>
    </subcellularLocation>
</comment>
<gene>
    <name evidence="11" type="ORF">DL89DRAFT_268477</name>
</gene>
<dbReference type="PANTHER" id="PTHR47168:SF1">
    <property type="entry name" value="OS02G0798600 PROTEIN"/>
    <property type="match status" value="1"/>
</dbReference>
<dbReference type="PROSITE" id="PS50089">
    <property type="entry name" value="ZF_RING_2"/>
    <property type="match status" value="1"/>
</dbReference>
<keyword evidence="5" id="KW-0862">Zinc</keyword>
<keyword evidence="12" id="KW-1185">Reference proteome</keyword>
<keyword evidence="4 8" id="KW-0863">Zinc-finger</keyword>
<feature type="compositionally biased region" description="Low complexity" evidence="9">
    <location>
        <begin position="25"/>
        <end position="38"/>
    </location>
</feature>
<evidence type="ECO:0000256" key="6">
    <source>
        <dbReference type="ARBA" id="ARBA00022989"/>
    </source>
</evidence>
<evidence type="ECO:0000256" key="2">
    <source>
        <dbReference type="ARBA" id="ARBA00022692"/>
    </source>
</evidence>
<dbReference type="RefSeq" id="XP_040742485.1">
    <property type="nucleotide sequence ID" value="XM_040887940.1"/>
</dbReference>
<sequence length="295" mass="32846">MRSPQFAFDECFDDECSDEYTDNDSSSSSRGMSASMVSLAPRKPQAQISSYTACRHAAQDISPEHVYPEMHGWSPTPVFEHPQIDKFANRSFPGSPRLSLHSSLNSDSSAGRVCSLPKQGARPGPSNQVGDHWDDQTPVRDIESECVPGVIRYRDQRSQPTPGFDSSDHSVPIALRTAVSQIECSSRSVGDHVRELPCKHKYHLICIDTWLVSRSTSCPYCKMDIRRWYYGPDVPDAIPRSGPLSNAQHMPIDYNGGPIESVISIPDDATMAGRSRWGRVRAAMRRAFEPDPMMT</sequence>
<keyword evidence="7" id="KW-0472">Membrane</keyword>
<dbReference type="Proteomes" id="UP000193922">
    <property type="component" value="Unassembled WGS sequence"/>
</dbReference>
<evidence type="ECO:0000256" key="8">
    <source>
        <dbReference type="PROSITE-ProRule" id="PRU00175"/>
    </source>
</evidence>
<dbReference type="Pfam" id="PF13639">
    <property type="entry name" value="zf-RING_2"/>
    <property type="match status" value="1"/>
</dbReference>
<dbReference type="InterPro" id="IPR051653">
    <property type="entry name" value="E3_ligase_sorting_rcpt"/>
</dbReference>
<dbReference type="GO" id="GO:0008270">
    <property type="term" value="F:zinc ion binding"/>
    <property type="evidence" value="ECO:0007669"/>
    <property type="project" value="UniProtKB-KW"/>
</dbReference>
<comment type="caution">
    <text evidence="11">The sequence shown here is derived from an EMBL/GenBank/DDBJ whole genome shotgun (WGS) entry which is preliminary data.</text>
</comment>
<evidence type="ECO:0000313" key="11">
    <source>
        <dbReference type="EMBL" id="ORX68703.1"/>
    </source>
</evidence>
<dbReference type="PANTHER" id="PTHR47168">
    <property type="entry name" value="RING ZINC FINGER DOMAIN SUPERFAMILY PROTEIN-RELATED"/>
    <property type="match status" value="1"/>
</dbReference>
<reference evidence="11 12" key="1">
    <citation type="submission" date="2016-07" db="EMBL/GenBank/DDBJ databases">
        <title>Pervasive Adenine N6-methylation of Active Genes in Fungi.</title>
        <authorList>
            <consortium name="DOE Joint Genome Institute"/>
            <person name="Mondo S.J."/>
            <person name="Dannebaum R.O."/>
            <person name="Kuo R.C."/>
            <person name="Labutti K."/>
            <person name="Haridas S."/>
            <person name="Kuo A."/>
            <person name="Salamov A."/>
            <person name="Ahrendt S.R."/>
            <person name="Lipzen A."/>
            <person name="Sullivan W."/>
            <person name="Andreopoulos W.B."/>
            <person name="Clum A."/>
            <person name="Lindquist E."/>
            <person name="Daum C."/>
            <person name="Ramamoorthy G.K."/>
            <person name="Gryganskyi A."/>
            <person name="Culley D."/>
            <person name="Magnuson J.K."/>
            <person name="James T.Y."/>
            <person name="O'Malley M.A."/>
            <person name="Stajich J.E."/>
            <person name="Spatafora J.W."/>
            <person name="Visel A."/>
            <person name="Grigoriev I.V."/>
        </authorList>
    </citation>
    <scope>NUCLEOTIDE SEQUENCE [LARGE SCALE GENOMIC DNA]</scope>
    <source>
        <strain evidence="11 12">ATCC 12442</strain>
    </source>
</reference>
<feature type="domain" description="RING-type" evidence="10">
    <location>
        <begin position="184"/>
        <end position="222"/>
    </location>
</feature>
<evidence type="ECO:0000313" key="12">
    <source>
        <dbReference type="Proteomes" id="UP000193922"/>
    </source>
</evidence>
<dbReference type="InterPro" id="IPR013083">
    <property type="entry name" value="Znf_RING/FYVE/PHD"/>
</dbReference>
<proteinExistence type="predicted"/>
<dbReference type="Gene3D" id="3.30.40.10">
    <property type="entry name" value="Zinc/RING finger domain, C3HC4 (zinc finger)"/>
    <property type="match status" value="1"/>
</dbReference>
<keyword evidence="3" id="KW-0479">Metal-binding</keyword>
<dbReference type="GO" id="GO:0016020">
    <property type="term" value="C:membrane"/>
    <property type="evidence" value="ECO:0007669"/>
    <property type="project" value="UniProtKB-SubCell"/>
</dbReference>
<evidence type="ECO:0000256" key="3">
    <source>
        <dbReference type="ARBA" id="ARBA00022723"/>
    </source>
</evidence>